<sequence length="270" mass="32198">MINNETIYDFLLESVKGDLNLFYEKKYKTIPNRLFRFEKFEDVRLDTLEQNKIYMSDAENFNDPFDCLGIWWDTSILKDISDKQGLNYSLDYLDDQMDTMFKNALAPLKITCFSSELYNLPLWGNYAQSGTGLVVEYDFKKLDIESEFTKQLYPVIYREEREDISKVLQLLFEVAVKGQYHSLLRLLFYKNLIKHISWSYEREWRLLFLENENLVELPIKPTAIYITDRCNVENESRLKIISQKLNCKLIRLTPTKNNRSFIFNETLVEV</sequence>
<organism evidence="1 2">
    <name type="scientific">Sporosarcina contaminans</name>
    <dbReference type="NCBI Taxonomy" id="633403"/>
    <lineage>
        <taxon>Bacteria</taxon>
        <taxon>Bacillati</taxon>
        <taxon>Bacillota</taxon>
        <taxon>Bacilli</taxon>
        <taxon>Bacillales</taxon>
        <taxon>Caryophanaceae</taxon>
        <taxon>Sporosarcina</taxon>
    </lineage>
</organism>
<proteinExistence type="predicted"/>
<dbReference type="InterPro" id="IPR021352">
    <property type="entry name" value="DUF2971"/>
</dbReference>
<name>A0ABW3TSZ9_9BACL</name>
<keyword evidence="2" id="KW-1185">Reference proteome</keyword>
<evidence type="ECO:0000313" key="2">
    <source>
        <dbReference type="Proteomes" id="UP001597231"/>
    </source>
</evidence>
<evidence type="ECO:0000313" key="1">
    <source>
        <dbReference type="EMBL" id="MFD1203623.1"/>
    </source>
</evidence>
<comment type="caution">
    <text evidence="1">The sequence shown here is derived from an EMBL/GenBank/DDBJ whole genome shotgun (WGS) entry which is preliminary data.</text>
</comment>
<dbReference type="Proteomes" id="UP001597231">
    <property type="component" value="Unassembled WGS sequence"/>
</dbReference>
<protein>
    <submittedName>
        <fullName evidence="1">DUF2971 domain-containing protein</fullName>
    </submittedName>
</protein>
<gene>
    <name evidence="1" type="ORF">ACFQ38_00530</name>
</gene>
<reference evidence="2" key="1">
    <citation type="journal article" date="2019" name="Int. J. Syst. Evol. Microbiol.">
        <title>The Global Catalogue of Microorganisms (GCM) 10K type strain sequencing project: providing services to taxonomists for standard genome sequencing and annotation.</title>
        <authorList>
            <consortium name="The Broad Institute Genomics Platform"/>
            <consortium name="The Broad Institute Genome Sequencing Center for Infectious Disease"/>
            <person name="Wu L."/>
            <person name="Ma J."/>
        </authorList>
    </citation>
    <scope>NUCLEOTIDE SEQUENCE [LARGE SCALE GENOMIC DNA]</scope>
    <source>
        <strain evidence="2">CCUG 53915</strain>
    </source>
</reference>
<dbReference type="EMBL" id="JBHTLT010000001">
    <property type="protein sequence ID" value="MFD1203623.1"/>
    <property type="molecule type" value="Genomic_DNA"/>
</dbReference>
<accession>A0ABW3TSZ9</accession>
<dbReference type="RefSeq" id="WP_381479497.1">
    <property type="nucleotide sequence ID" value="NZ_JBHTLT010000001.1"/>
</dbReference>
<dbReference type="Pfam" id="PF11185">
    <property type="entry name" value="DUF2971"/>
    <property type="match status" value="1"/>
</dbReference>